<name>A0A1S2E3Z8_AGRVI</name>
<gene>
    <name evidence="1" type="ORF">BBI04_011385</name>
    <name evidence="2" type="ORF">GOZ88_11150</name>
</gene>
<dbReference type="InterPro" id="IPR024532">
    <property type="entry name" value="DUF3830"/>
</dbReference>
<dbReference type="Proteomes" id="UP000175993">
    <property type="component" value="Unassembled WGS sequence"/>
</dbReference>
<sequence>MKLKITAGTFEFDAILETEKAPETSKAFLARMPFEGQIVHVRWSGEGVWIPLGDYNFGVGYENHTSHPAPGHVILYPGGISETEILIAYGGVDFSSKMGQLAGNHFITVTSGLEKLAELGKKTLWEGAQPILFELA</sequence>
<dbReference type="Pfam" id="PF12903">
    <property type="entry name" value="DUF3830"/>
    <property type="match status" value="1"/>
</dbReference>
<comment type="caution">
    <text evidence="2">The sequence shown here is derived from an EMBL/GenBank/DDBJ whole genome shotgun (WGS) entry which is preliminary data.</text>
</comment>
<dbReference type="SUPFAM" id="SSF50891">
    <property type="entry name" value="Cyclophilin-like"/>
    <property type="match status" value="1"/>
</dbReference>
<dbReference type="EMBL" id="WPHU01000004">
    <property type="protein sequence ID" value="MVA56670.1"/>
    <property type="molecule type" value="Genomic_DNA"/>
</dbReference>
<dbReference type="AlphaFoldDB" id="A0A1S2E3Z8"/>
<dbReference type="InterPro" id="IPR029000">
    <property type="entry name" value="Cyclophilin-like_dom_sf"/>
</dbReference>
<evidence type="ECO:0000313" key="1">
    <source>
        <dbReference type="EMBL" id="MUP05424.1"/>
    </source>
</evidence>
<evidence type="ECO:0000313" key="4">
    <source>
        <dbReference type="Proteomes" id="UP000440716"/>
    </source>
</evidence>
<protein>
    <submittedName>
        <fullName evidence="2">DUF3830 family protein</fullName>
    </submittedName>
</protein>
<reference evidence="2 4" key="2">
    <citation type="submission" date="2019-12" db="EMBL/GenBank/DDBJ databases">
        <title>Whole-genome sequencing of Allorhizobium vitis.</title>
        <authorList>
            <person name="Gan H.M."/>
            <person name="Szegedi E."/>
            <person name="Burr T."/>
            <person name="Savka M.A."/>
        </authorList>
    </citation>
    <scope>NUCLEOTIDE SEQUENCE [LARGE SCALE GENOMIC DNA]</scope>
    <source>
        <strain evidence="2 4">CG415</strain>
    </source>
</reference>
<dbReference type="RefSeq" id="WP_070166055.1">
    <property type="nucleotide sequence ID" value="NZ_CP118261.1"/>
</dbReference>
<proteinExistence type="predicted"/>
<evidence type="ECO:0000313" key="2">
    <source>
        <dbReference type="EMBL" id="MVA56670.1"/>
    </source>
</evidence>
<dbReference type="OrthoDB" id="2082589at2"/>
<dbReference type="Gene3D" id="2.40.100.20">
    <property type="match status" value="1"/>
</dbReference>
<reference evidence="1 3" key="1">
    <citation type="submission" date="2019-11" db="EMBL/GenBank/DDBJ databases">
        <title>Whole-genome sequencing of Allorhizobium vitis.</title>
        <authorList>
            <person name="Gan H.M."/>
            <person name="Savka M.A."/>
        </authorList>
    </citation>
    <scope>NUCLEOTIDE SEQUENCE [LARGE SCALE GENOMIC DNA]</scope>
    <source>
        <strain evidence="1 3">AB4</strain>
    </source>
</reference>
<dbReference type="EMBL" id="MBEV02000005">
    <property type="protein sequence ID" value="MUP05424.1"/>
    <property type="molecule type" value="Genomic_DNA"/>
</dbReference>
<accession>A0A1S2E3Z8</accession>
<organism evidence="2 4">
    <name type="scientific">Agrobacterium vitis</name>
    <name type="common">Rhizobium vitis</name>
    <dbReference type="NCBI Taxonomy" id="373"/>
    <lineage>
        <taxon>Bacteria</taxon>
        <taxon>Pseudomonadati</taxon>
        <taxon>Pseudomonadota</taxon>
        <taxon>Alphaproteobacteria</taxon>
        <taxon>Hyphomicrobiales</taxon>
        <taxon>Rhizobiaceae</taxon>
        <taxon>Rhizobium/Agrobacterium group</taxon>
        <taxon>Agrobacterium</taxon>
    </lineage>
</organism>
<dbReference type="Proteomes" id="UP000440716">
    <property type="component" value="Unassembled WGS sequence"/>
</dbReference>
<evidence type="ECO:0000313" key="3">
    <source>
        <dbReference type="Proteomes" id="UP000175993"/>
    </source>
</evidence>